<gene>
    <name evidence="5" type="ORF">FCS05_17620</name>
</gene>
<dbReference type="EMBL" id="VBRC01000016">
    <property type="protein sequence ID" value="TLK22567.1"/>
    <property type="molecule type" value="Genomic_DNA"/>
</dbReference>
<name>A0AAJ5JYX0_9DEIO</name>
<dbReference type="InterPro" id="IPR036388">
    <property type="entry name" value="WH-like_DNA-bd_sf"/>
</dbReference>
<organism evidence="5 6">
    <name type="scientific">Deinococcus metallilatus</name>
    <dbReference type="NCBI Taxonomy" id="1211322"/>
    <lineage>
        <taxon>Bacteria</taxon>
        <taxon>Thermotogati</taxon>
        <taxon>Deinococcota</taxon>
        <taxon>Deinococci</taxon>
        <taxon>Deinococcales</taxon>
        <taxon>Deinococcaceae</taxon>
        <taxon>Deinococcus</taxon>
    </lineage>
</organism>
<keyword evidence="2" id="KW-0238">DNA-binding</keyword>
<dbReference type="GO" id="GO:0003677">
    <property type="term" value="F:DNA binding"/>
    <property type="evidence" value="ECO:0007669"/>
    <property type="project" value="UniProtKB-KW"/>
</dbReference>
<sequence length="161" mass="17910">MSEKSYYSDMDGQQQFVERAGLVLEMLGMPRVAGRVLGALLTASPRGATAAELAELLQASRAGLSTALKHLTLMGLAERAPNPGERADRYRVRPNAWATLTEQGNRKLQLLHDLALDGLRALPGGADPGPLREMEQFYALWLRLYPTVLEEWHQMQQEVRV</sequence>
<evidence type="ECO:0000313" key="6">
    <source>
        <dbReference type="Proteomes" id="UP000308000"/>
    </source>
</evidence>
<evidence type="ECO:0000313" key="5">
    <source>
        <dbReference type="EMBL" id="TLK22567.1"/>
    </source>
</evidence>
<keyword evidence="3" id="KW-0804">Transcription</keyword>
<evidence type="ECO:0000256" key="2">
    <source>
        <dbReference type="ARBA" id="ARBA00023125"/>
    </source>
</evidence>
<dbReference type="InterPro" id="IPR036390">
    <property type="entry name" value="WH_DNA-bd_sf"/>
</dbReference>
<dbReference type="Gene3D" id="1.10.287.160">
    <property type="entry name" value="HR1 repeat"/>
    <property type="match status" value="1"/>
</dbReference>
<protein>
    <submittedName>
        <fullName evidence="5">MarR family transcriptional regulator</fullName>
    </submittedName>
</protein>
<evidence type="ECO:0000256" key="1">
    <source>
        <dbReference type="ARBA" id="ARBA00023015"/>
    </source>
</evidence>
<accession>A0AAJ5JYX0</accession>
<proteinExistence type="predicted"/>
<dbReference type="GO" id="GO:0003700">
    <property type="term" value="F:DNA-binding transcription factor activity"/>
    <property type="evidence" value="ECO:0007669"/>
    <property type="project" value="InterPro"/>
</dbReference>
<dbReference type="PANTHER" id="PTHR38465:SF2">
    <property type="entry name" value="HTH-TYPE TRANSCRIPTIONAL REGULATOR MMPR5"/>
    <property type="match status" value="1"/>
</dbReference>
<dbReference type="InterPro" id="IPR000835">
    <property type="entry name" value="HTH_MarR-typ"/>
</dbReference>
<reference evidence="5 6" key="1">
    <citation type="submission" date="2019-04" db="EMBL/GenBank/DDBJ databases">
        <title>Deinococcus metalilatus MA1002 mutant No.5.</title>
        <authorList>
            <person name="Park W."/>
            <person name="Park C."/>
        </authorList>
    </citation>
    <scope>NUCLEOTIDE SEQUENCE [LARGE SCALE GENOMIC DNA]</scope>
    <source>
        <strain evidence="5 6">MA1002-m5</strain>
    </source>
</reference>
<evidence type="ECO:0000259" key="4">
    <source>
        <dbReference type="Pfam" id="PF12802"/>
    </source>
</evidence>
<dbReference type="Pfam" id="PF12802">
    <property type="entry name" value="MarR_2"/>
    <property type="match status" value="1"/>
</dbReference>
<dbReference type="PANTHER" id="PTHR38465">
    <property type="entry name" value="HTH-TYPE TRANSCRIPTIONAL REGULATOR MJ1563-RELATED"/>
    <property type="match status" value="1"/>
</dbReference>
<feature type="domain" description="HTH marR-type" evidence="4">
    <location>
        <begin position="27"/>
        <end position="85"/>
    </location>
</feature>
<dbReference type="InterPro" id="IPR052362">
    <property type="entry name" value="HTH-GbsR_regulator"/>
</dbReference>
<comment type="caution">
    <text evidence="5">The sequence shown here is derived from an EMBL/GenBank/DDBJ whole genome shotgun (WGS) entry which is preliminary data.</text>
</comment>
<dbReference type="AlphaFoldDB" id="A0AAJ5JYX0"/>
<dbReference type="SUPFAM" id="SSF46785">
    <property type="entry name" value="Winged helix' DNA-binding domain"/>
    <property type="match status" value="1"/>
</dbReference>
<dbReference type="Proteomes" id="UP000308000">
    <property type="component" value="Unassembled WGS sequence"/>
</dbReference>
<evidence type="ECO:0000256" key="3">
    <source>
        <dbReference type="ARBA" id="ARBA00023163"/>
    </source>
</evidence>
<dbReference type="Gene3D" id="1.10.10.10">
    <property type="entry name" value="Winged helix-like DNA-binding domain superfamily/Winged helix DNA-binding domain"/>
    <property type="match status" value="1"/>
</dbReference>
<keyword evidence="1" id="KW-0805">Transcription regulation</keyword>